<dbReference type="InterPro" id="IPR035093">
    <property type="entry name" value="RelE/ParE_toxin_dom_sf"/>
</dbReference>
<dbReference type="EMBL" id="BPQI01000047">
    <property type="protein sequence ID" value="GJD55963.1"/>
    <property type="molecule type" value="Genomic_DNA"/>
</dbReference>
<evidence type="ECO:0000256" key="2">
    <source>
        <dbReference type="ARBA" id="ARBA00022649"/>
    </source>
</evidence>
<dbReference type="EMBL" id="CABFVH010000004">
    <property type="protein sequence ID" value="VUF11444.1"/>
    <property type="molecule type" value="Genomic_DNA"/>
</dbReference>
<organism evidence="4 5">
    <name type="scientific">Methylobacterium dankookense</name>
    <dbReference type="NCBI Taxonomy" id="560405"/>
    <lineage>
        <taxon>Bacteria</taxon>
        <taxon>Pseudomonadati</taxon>
        <taxon>Pseudomonadota</taxon>
        <taxon>Alphaproteobacteria</taxon>
        <taxon>Hyphomicrobiales</taxon>
        <taxon>Methylobacteriaceae</taxon>
        <taxon>Methylobacterium</taxon>
    </lineage>
</organism>
<evidence type="ECO:0000313" key="4">
    <source>
        <dbReference type="EMBL" id="VUF11444.1"/>
    </source>
</evidence>
<proteinExistence type="inferred from homology"/>
<evidence type="ECO:0000256" key="1">
    <source>
        <dbReference type="ARBA" id="ARBA00006226"/>
    </source>
</evidence>
<dbReference type="PANTHER" id="PTHR33755">
    <property type="entry name" value="TOXIN PARE1-RELATED"/>
    <property type="match status" value="1"/>
</dbReference>
<dbReference type="Pfam" id="PF05016">
    <property type="entry name" value="ParE_toxin"/>
    <property type="match status" value="1"/>
</dbReference>
<name>A0A564FUA9_9HYPH</name>
<evidence type="ECO:0000313" key="6">
    <source>
        <dbReference type="Proteomes" id="UP001055303"/>
    </source>
</evidence>
<protein>
    <submittedName>
        <fullName evidence="4">Toxin ParE3</fullName>
    </submittedName>
</protein>
<keyword evidence="2" id="KW-1277">Toxin-antitoxin system</keyword>
<dbReference type="Proteomes" id="UP001055303">
    <property type="component" value="Unassembled WGS sequence"/>
</dbReference>
<accession>A0A564FUA9</accession>
<keyword evidence="6" id="KW-1185">Reference proteome</keyword>
<reference evidence="3" key="2">
    <citation type="journal article" date="2021" name="Front. Microbiol.">
        <title>Comprehensive Comparative Genomics and Phenotyping of Methylobacterium Species.</title>
        <authorList>
            <person name="Alessa O."/>
            <person name="Ogura Y."/>
            <person name="Fujitani Y."/>
            <person name="Takami H."/>
            <person name="Hayashi T."/>
            <person name="Sahin N."/>
            <person name="Tani A."/>
        </authorList>
    </citation>
    <scope>NUCLEOTIDE SEQUENCE</scope>
    <source>
        <strain evidence="3">DSM 22415</strain>
    </source>
</reference>
<dbReference type="AlphaFoldDB" id="A0A564FUA9"/>
<dbReference type="RefSeq" id="WP_144761283.1">
    <property type="nucleotide sequence ID" value="NZ_BPQI01000047.1"/>
</dbReference>
<gene>
    <name evidence="4" type="primary">parE3</name>
    <name evidence="3" type="ORF">IFDJLNFL_1855</name>
    <name evidence="4" type="ORF">MTDSW087_01126</name>
</gene>
<evidence type="ECO:0000313" key="5">
    <source>
        <dbReference type="Proteomes" id="UP000401717"/>
    </source>
</evidence>
<dbReference type="OrthoDB" id="9814952at2"/>
<evidence type="ECO:0000313" key="3">
    <source>
        <dbReference type="EMBL" id="GJD55963.1"/>
    </source>
</evidence>
<comment type="similarity">
    <text evidence="1">Belongs to the RelE toxin family.</text>
</comment>
<reference evidence="3" key="3">
    <citation type="submission" date="2021-08" db="EMBL/GenBank/DDBJ databases">
        <authorList>
            <person name="Tani A."/>
            <person name="Ola A."/>
            <person name="Ogura Y."/>
            <person name="Katsura K."/>
            <person name="Hayashi T."/>
        </authorList>
    </citation>
    <scope>NUCLEOTIDE SEQUENCE</scope>
    <source>
        <strain evidence="3">DSM 22415</strain>
    </source>
</reference>
<reference evidence="4 5" key="1">
    <citation type="submission" date="2019-06" db="EMBL/GenBank/DDBJ databases">
        <authorList>
            <person name="Rodrigo-Torres L."/>
            <person name="Arahal R. D."/>
            <person name="Lucena T."/>
        </authorList>
    </citation>
    <scope>NUCLEOTIDE SEQUENCE [LARGE SCALE GENOMIC DNA]</scope>
    <source>
        <strain evidence="4 5">SW08-7</strain>
    </source>
</reference>
<dbReference type="Gene3D" id="3.30.2310.20">
    <property type="entry name" value="RelE-like"/>
    <property type="match status" value="1"/>
</dbReference>
<sequence length="101" mass="11343">MAHRVRLHPVARADLFGLYDYIAAHSGFERADGYLARIERSIRGLADFPERGSPREDIAPGLRTTAMERRVLVAYRIEAEDVVVLRVLYAGRDFGSEDVPG</sequence>
<dbReference type="InterPro" id="IPR007712">
    <property type="entry name" value="RelE/ParE_toxin"/>
</dbReference>
<dbReference type="InterPro" id="IPR051803">
    <property type="entry name" value="TA_system_RelE-like_toxin"/>
</dbReference>
<dbReference type="Proteomes" id="UP000401717">
    <property type="component" value="Unassembled WGS sequence"/>
</dbReference>